<accession>K3ZY99</accession>
<dbReference type="EnsemblPlants" id="KQL25394">
    <property type="protein sequence ID" value="KQL25394"/>
    <property type="gene ID" value="SETIT_031581mg"/>
</dbReference>
<dbReference type="Gramene" id="KQL25394">
    <property type="protein sequence ID" value="KQL25394"/>
    <property type="gene ID" value="SETIT_031581mg"/>
</dbReference>
<keyword evidence="2" id="KW-1185">Reference proteome</keyword>
<name>K3ZY99_SETIT</name>
<evidence type="ECO:0000313" key="2">
    <source>
        <dbReference type="Proteomes" id="UP000004995"/>
    </source>
</evidence>
<dbReference type="InParanoid" id="K3ZY99"/>
<dbReference type="HOGENOM" id="CLU_2188533_0_0_1"/>
<reference evidence="1" key="2">
    <citation type="submission" date="2018-08" db="UniProtKB">
        <authorList>
            <consortium name="EnsemblPlants"/>
        </authorList>
    </citation>
    <scope>IDENTIFICATION</scope>
    <source>
        <strain evidence="1">Yugu1</strain>
    </source>
</reference>
<organism evidence="1 2">
    <name type="scientific">Setaria italica</name>
    <name type="common">Foxtail millet</name>
    <name type="synonym">Panicum italicum</name>
    <dbReference type="NCBI Taxonomy" id="4555"/>
    <lineage>
        <taxon>Eukaryota</taxon>
        <taxon>Viridiplantae</taxon>
        <taxon>Streptophyta</taxon>
        <taxon>Embryophyta</taxon>
        <taxon>Tracheophyta</taxon>
        <taxon>Spermatophyta</taxon>
        <taxon>Magnoliopsida</taxon>
        <taxon>Liliopsida</taxon>
        <taxon>Poales</taxon>
        <taxon>Poaceae</taxon>
        <taxon>PACMAD clade</taxon>
        <taxon>Panicoideae</taxon>
        <taxon>Panicodae</taxon>
        <taxon>Paniceae</taxon>
        <taxon>Cenchrinae</taxon>
        <taxon>Setaria</taxon>
    </lineage>
</organism>
<reference evidence="2" key="1">
    <citation type="journal article" date="2012" name="Nat. Biotechnol.">
        <title>Reference genome sequence of the model plant Setaria.</title>
        <authorList>
            <person name="Bennetzen J.L."/>
            <person name="Schmutz J."/>
            <person name="Wang H."/>
            <person name="Percifield R."/>
            <person name="Hawkins J."/>
            <person name="Pontaroli A.C."/>
            <person name="Estep M."/>
            <person name="Feng L."/>
            <person name="Vaughn J.N."/>
            <person name="Grimwood J."/>
            <person name="Jenkins J."/>
            <person name="Barry K."/>
            <person name="Lindquist E."/>
            <person name="Hellsten U."/>
            <person name="Deshpande S."/>
            <person name="Wang X."/>
            <person name="Wu X."/>
            <person name="Mitros T."/>
            <person name="Triplett J."/>
            <person name="Yang X."/>
            <person name="Ye C.Y."/>
            <person name="Mauro-Herrera M."/>
            <person name="Wang L."/>
            <person name="Li P."/>
            <person name="Sharma M."/>
            <person name="Sharma R."/>
            <person name="Ronald P.C."/>
            <person name="Panaud O."/>
            <person name="Kellogg E.A."/>
            <person name="Brutnell T.P."/>
            <person name="Doust A.N."/>
            <person name="Tuskan G.A."/>
            <person name="Rokhsar D."/>
            <person name="Devos K.M."/>
        </authorList>
    </citation>
    <scope>NUCLEOTIDE SEQUENCE [LARGE SCALE GENOMIC DNA]</scope>
    <source>
        <strain evidence="2">cv. Yugu1</strain>
    </source>
</reference>
<dbReference type="AlphaFoldDB" id="K3ZY99"/>
<proteinExistence type="predicted"/>
<protein>
    <submittedName>
        <fullName evidence="1">Uncharacterized protein</fullName>
    </submittedName>
</protein>
<dbReference type="EMBL" id="AGNK02001204">
    <property type="status" value="NOT_ANNOTATED_CDS"/>
    <property type="molecule type" value="Genomic_DNA"/>
</dbReference>
<evidence type="ECO:0000313" key="1">
    <source>
        <dbReference type="EnsemblPlants" id="KQL25394"/>
    </source>
</evidence>
<dbReference type="Proteomes" id="UP000004995">
    <property type="component" value="Unassembled WGS sequence"/>
</dbReference>
<sequence length="109" mass="12606">MKSWSFSAMNSHQVTSLVLRHKLISPKFNSTSTITRLIFSHTPRTVEANMMCMCLCAIHHQLSISEPSIFKRLEHKMNRQASEQNCYFFDTFPTTPNSKVCKSVTTYEK</sequence>